<dbReference type="Proteomes" id="UP001215598">
    <property type="component" value="Unassembled WGS sequence"/>
</dbReference>
<reference evidence="1" key="1">
    <citation type="submission" date="2023-03" db="EMBL/GenBank/DDBJ databases">
        <title>Massive genome expansion in bonnet fungi (Mycena s.s.) driven by repeated elements and novel gene families across ecological guilds.</title>
        <authorList>
            <consortium name="Lawrence Berkeley National Laboratory"/>
            <person name="Harder C.B."/>
            <person name="Miyauchi S."/>
            <person name="Viragh M."/>
            <person name="Kuo A."/>
            <person name="Thoen E."/>
            <person name="Andreopoulos B."/>
            <person name="Lu D."/>
            <person name="Skrede I."/>
            <person name="Drula E."/>
            <person name="Henrissat B."/>
            <person name="Morin E."/>
            <person name="Kohler A."/>
            <person name="Barry K."/>
            <person name="LaButti K."/>
            <person name="Morin E."/>
            <person name="Salamov A."/>
            <person name="Lipzen A."/>
            <person name="Mereny Z."/>
            <person name="Hegedus B."/>
            <person name="Baldrian P."/>
            <person name="Stursova M."/>
            <person name="Weitz H."/>
            <person name="Taylor A."/>
            <person name="Grigoriev I.V."/>
            <person name="Nagy L.G."/>
            <person name="Martin F."/>
            <person name="Kauserud H."/>
        </authorList>
    </citation>
    <scope>NUCLEOTIDE SEQUENCE</scope>
    <source>
        <strain evidence="1">CBHHK182m</strain>
    </source>
</reference>
<proteinExistence type="predicted"/>
<feature type="non-terminal residue" evidence="1">
    <location>
        <position position="127"/>
    </location>
</feature>
<evidence type="ECO:0000313" key="2">
    <source>
        <dbReference type="Proteomes" id="UP001215598"/>
    </source>
</evidence>
<evidence type="ECO:0000313" key="1">
    <source>
        <dbReference type="EMBL" id="KAJ7761129.1"/>
    </source>
</evidence>
<dbReference type="AlphaFoldDB" id="A0AAD7JES2"/>
<organism evidence="1 2">
    <name type="scientific">Mycena metata</name>
    <dbReference type="NCBI Taxonomy" id="1033252"/>
    <lineage>
        <taxon>Eukaryota</taxon>
        <taxon>Fungi</taxon>
        <taxon>Dikarya</taxon>
        <taxon>Basidiomycota</taxon>
        <taxon>Agaricomycotina</taxon>
        <taxon>Agaricomycetes</taxon>
        <taxon>Agaricomycetidae</taxon>
        <taxon>Agaricales</taxon>
        <taxon>Marasmiineae</taxon>
        <taxon>Mycenaceae</taxon>
        <taxon>Mycena</taxon>
    </lineage>
</organism>
<feature type="non-terminal residue" evidence="1">
    <location>
        <position position="1"/>
    </location>
</feature>
<accession>A0AAD7JES2</accession>
<comment type="caution">
    <text evidence="1">The sequence shown here is derived from an EMBL/GenBank/DDBJ whole genome shotgun (WGS) entry which is preliminary data.</text>
</comment>
<gene>
    <name evidence="1" type="ORF">B0H16DRAFT_1266722</name>
</gene>
<dbReference type="EMBL" id="JARKIB010000036">
    <property type="protein sequence ID" value="KAJ7761129.1"/>
    <property type="molecule type" value="Genomic_DNA"/>
</dbReference>
<name>A0AAD7JES2_9AGAR</name>
<sequence>FSSNLAALRDRIRTTTVENIFAFNCASNHYSLYSTTGTPEPAHDDSLHLRPDSNILSVFQWMLFETGFAAPGSVKSSVVPRQAAGSGSCGIAALNFAESRLDTEVASWETSTSPFFRNCALCDLILY</sequence>
<protein>
    <submittedName>
        <fullName evidence="1">Uncharacterized protein</fullName>
    </submittedName>
</protein>
<keyword evidence="2" id="KW-1185">Reference proteome</keyword>